<keyword evidence="2" id="KW-0479">Metal-binding</keyword>
<name>A0AAV4I1P6_9GAST</name>
<dbReference type="InterPro" id="IPR027806">
    <property type="entry name" value="HARBI1_dom"/>
</dbReference>
<feature type="domain" description="DDE Tnp4" evidence="3">
    <location>
        <begin position="2"/>
        <end position="136"/>
    </location>
</feature>
<accession>A0AAV4I1P6</accession>
<evidence type="ECO:0000256" key="2">
    <source>
        <dbReference type="ARBA" id="ARBA00022723"/>
    </source>
</evidence>
<protein>
    <submittedName>
        <fullName evidence="4">Protein ALP1-like</fullName>
    </submittedName>
</protein>
<comment type="cofactor">
    <cofactor evidence="1">
        <name>a divalent metal cation</name>
        <dbReference type="ChEBI" id="CHEBI:60240"/>
    </cofactor>
</comment>
<evidence type="ECO:0000313" key="4">
    <source>
        <dbReference type="EMBL" id="GFS03054.1"/>
    </source>
</evidence>
<comment type="caution">
    <text evidence="4">The sequence shown here is derived from an EMBL/GenBank/DDBJ whole genome shotgun (WGS) entry which is preliminary data.</text>
</comment>
<dbReference type="Proteomes" id="UP000762676">
    <property type="component" value="Unassembled WGS sequence"/>
</dbReference>
<keyword evidence="5" id="KW-1185">Reference proteome</keyword>
<evidence type="ECO:0000313" key="5">
    <source>
        <dbReference type="Proteomes" id="UP000762676"/>
    </source>
</evidence>
<gene>
    <name evidence="4" type="ORF">ElyMa_006460400</name>
</gene>
<evidence type="ECO:0000256" key="1">
    <source>
        <dbReference type="ARBA" id="ARBA00001968"/>
    </source>
</evidence>
<dbReference type="GO" id="GO:0046872">
    <property type="term" value="F:metal ion binding"/>
    <property type="evidence" value="ECO:0007669"/>
    <property type="project" value="UniProtKB-KW"/>
</dbReference>
<proteinExistence type="predicted"/>
<dbReference type="Pfam" id="PF13359">
    <property type="entry name" value="DDE_Tnp_4"/>
    <property type="match status" value="1"/>
</dbReference>
<organism evidence="4 5">
    <name type="scientific">Elysia marginata</name>
    <dbReference type="NCBI Taxonomy" id="1093978"/>
    <lineage>
        <taxon>Eukaryota</taxon>
        <taxon>Metazoa</taxon>
        <taxon>Spiralia</taxon>
        <taxon>Lophotrochozoa</taxon>
        <taxon>Mollusca</taxon>
        <taxon>Gastropoda</taxon>
        <taxon>Heterobranchia</taxon>
        <taxon>Euthyneura</taxon>
        <taxon>Panpulmonata</taxon>
        <taxon>Sacoglossa</taxon>
        <taxon>Placobranchoidea</taxon>
        <taxon>Plakobranchidae</taxon>
        <taxon>Elysia</taxon>
    </lineage>
</organism>
<evidence type="ECO:0000259" key="3">
    <source>
        <dbReference type="Pfam" id="PF13359"/>
    </source>
</evidence>
<dbReference type="EMBL" id="BMAT01012973">
    <property type="protein sequence ID" value="GFS03054.1"/>
    <property type="molecule type" value="Genomic_DNA"/>
</dbReference>
<dbReference type="AlphaFoldDB" id="A0AAV4I1P6"/>
<reference evidence="4 5" key="1">
    <citation type="journal article" date="2021" name="Elife">
        <title>Chloroplast acquisition without the gene transfer in kleptoplastic sea slugs, Plakobranchus ocellatus.</title>
        <authorList>
            <person name="Maeda T."/>
            <person name="Takahashi S."/>
            <person name="Yoshida T."/>
            <person name="Shimamura S."/>
            <person name="Takaki Y."/>
            <person name="Nagai Y."/>
            <person name="Toyoda A."/>
            <person name="Suzuki Y."/>
            <person name="Arimoto A."/>
            <person name="Ishii H."/>
            <person name="Satoh N."/>
            <person name="Nishiyama T."/>
            <person name="Hasebe M."/>
            <person name="Maruyama T."/>
            <person name="Minagawa J."/>
            <person name="Obokata J."/>
            <person name="Shigenobu S."/>
        </authorList>
    </citation>
    <scope>NUCLEOTIDE SEQUENCE [LARGE SCALE GENOMIC DNA]</scope>
</reference>
<sequence length="212" mass="23970">MAVVDANYEFIMADVGVNGRVSDGGVIAVTEFGRRLEEDALNLSEPEPIEQSGNKMPFVFVADDAFAMTENLSKPYAGNNLDHDQRVFNYRLSRARRVSEIAFGIMSSRFGVFRRPIQLAPETAATITLACCYLHNFLRKKSKHYLRAGAVDLEDANHDVHPADWREEEHQLENLGTCRSRNIGAVVRGVRDSYRQYFCTQGRVPWQDARIA</sequence>